<dbReference type="EMBL" id="GBRH01257786">
    <property type="protein sequence ID" value="JAD40109.1"/>
    <property type="molecule type" value="Transcribed_RNA"/>
</dbReference>
<organism evidence="1">
    <name type="scientific">Arundo donax</name>
    <name type="common">Giant reed</name>
    <name type="synonym">Donax arundinaceus</name>
    <dbReference type="NCBI Taxonomy" id="35708"/>
    <lineage>
        <taxon>Eukaryota</taxon>
        <taxon>Viridiplantae</taxon>
        <taxon>Streptophyta</taxon>
        <taxon>Embryophyta</taxon>
        <taxon>Tracheophyta</taxon>
        <taxon>Spermatophyta</taxon>
        <taxon>Magnoliopsida</taxon>
        <taxon>Liliopsida</taxon>
        <taxon>Poales</taxon>
        <taxon>Poaceae</taxon>
        <taxon>PACMAD clade</taxon>
        <taxon>Arundinoideae</taxon>
        <taxon>Arundineae</taxon>
        <taxon>Arundo</taxon>
    </lineage>
</organism>
<reference evidence="1" key="2">
    <citation type="journal article" date="2015" name="Data Brief">
        <title>Shoot transcriptome of the giant reed, Arundo donax.</title>
        <authorList>
            <person name="Barrero R.A."/>
            <person name="Guerrero F.D."/>
            <person name="Moolhuijzen P."/>
            <person name="Goolsby J.A."/>
            <person name="Tidwell J."/>
            <person name="Bellgard S.E."/>
            <person name="Bellgard M.I."/>
        </authorList>
    </citation>
    <scope>NUCLEOTIDE SEQUENCE</scope>
    <source>
        <tissue evidence="1">Shoot tissue taken approximately 20 cm above the soil surface</tissue>
    </source>
</reference>
<reference evidence="1" key="1">
    <citation type="submission" date="2014-09" db="EMBL/GenBank/DDBJ databases">
        <authorList>
            <person name="Magalhaes I.L.F."/>
            <person name="Oliveira U."/>
            <person name="Santos F.R."/>
            <person name="Vidigal T.H.D.A."/>
            <person name="Brescovit A.D."/>
            <person name="Santos A.J."/>
        </authorList>
    </citation>
    <scope>NUCLEOTIDE SEQUENCE</scope>
    <source>
        <tissue evidence="1">Shoot tissue taken approximately 20 cm above the soil surface</tissue>
    </source>
</reference>
<evidence type="ECO:0000313" key="1">
    <source>
        <dbReference type="EMBL" id="JAD40109.1"/>
    </source>
</evidence>
<protein>
    <submittedName>
        <fullName evidence="1">Uncharacterized protein</fullName>
    </submittedName>
</protein>
<name>A0A0A8ZL63_ARUDO</name>
<accession>A0A0A8ZL63</accession>
<proteinExistence type="predicted"/>
<sequence length="8" mass="894">MACKDQKA</sequence>